<dbReference type="Proteomes" id="UP000074072">
    <property type="component" value="Unassembled WGS sequence"/>
</dbReference>
<evidence type="ECO:0000313" key="3">
    <source>
        <dbReference type="EMBL" id="KTW02493.1"/>
    </source>
</evidence>
<protein>
    <submittedName>
        <fullName evidence="3">Membrane protein</fullName>
    </submittedName>
</protein>
<reference evidence="3 4" key="1">
    <citation type="journal article" date="2016" name="Front. Microbiol.">
        <title>Genomic Resource of Rice Seed Associated Bacteria.</title>
        <authorList>
            <person name="Midha S."/>
            <person name="Bansal K."/>
            <person name="Sharma S."/>
            <person name="Kumar N."/>
            <person name="Patil P.P."/>
            <person name="Chaudhry V."/>
            <person name="Patil P.B."/>
        </authorList>
    </citation>
    <scope>NUCLEOTIDE SEQUENCE [LARGE SCALE GENOMIC DNA]</scope>
    <source>
        <strain evidence="3 4">SB4</strain>
    </source>
</reference>
<comment type="similarity">
    <text evidence="1">Belongs to the OmpW/AlkL family.</text>
</comment>
<evidence type="ECO:0000256" key="1">
    <source>
        <dbReference type="ARBA" id="ARBA00009330"/>
    </source>
</evidence>
<dbReference type="Gene3D" id="2.40.160.20">
    <property type="match status" value="1"/>
</dbReference>
<dbReference type="PANTHER" id="PTHR36920:SF1">
    <property type="entry name" value="OUTER MEMBRANE PROTEIN W"/>
    <property type="match status" value="1"/>
</dbReference>
<comment type="caution">
    <text evidence="3">The sequence shown here is derived from an EMBL/GenBank/DDBJ whole genome shotgun (WGS) entry which is preliminary data.</text>
</comment>
<dbReference type="PATRIC" id="fig|33051.4.peg.764"/>
<dbReference type="OrthoDB" id="9807574at2"/>
<dbReference type="InterPro" id="IPR011250">
    <property type="entry name" value="OMP/PagP_B-barrel"/>
</dbReference>
<dbReference type="GO" id="GO:0055085">
    <property type="term" value="P:transmembrane transport"/>
    <property type="evidence" value="ECO:0007669"/>
    <property type="project" value="TreeGrafter"/>
</dbReference>
<dbReference type="AlphaFoldDB" id="A0A147J1S0"/>
<name>A0A147J1S0_9SPHN</name>
<keyword evidence="2" id="KW-0732">Signal</keyword>
<proteinExistence type="inferred from homology"/>
<dbReference type="SUPFAM" id="SSF56925">
    <property type="entry name" value="OMPA-like"/>
    <property type="match status" value="1"/>
</dbReference>
<dbReference type="EMBL" id="LDTE01000012">
    <property type="protein sequence ID" value="KTW02493.1"/>
    <property type="molecule type" value="Genomic_DNA"/>
</dbReference>
<organism evidence="3 4">
    <name type="scientific">Sphingomonas sanguinis</name>
    <dbReference type="NCBI Taxonomy" id="33051"/>
    <lineage>
        <taxon>Bacteria</taxon>
        <taxon>Pseudomonadati</taxon>
        <taxon>Pseudomonadota</taxon>
        <taxon>Alphaproteobacteria</taxon>
        <taxon>Sphingomonadales</taxon>
        <taxon>Sphingomonadaceae</taxon>
        <taxon>Sphingomonas</taxon>
    </lineage>
</organism>
<dbReference type="InterPro" id="IPR005618">
    <property type="entry name" value="OMPW"/>
</dbReference>
<gene>
    <name evidence="3" type="ORF">SB4_03490</name>
</gene>
<feature type="signal peptide" evidence="2">
    <location>
        <begin position="1"/>
        <end position="21"/>
    </location>
</feature>
<sequence length="228" mass="23880">MKVAMVLAVLAGSVMATPALAQSADTTRVGIRAGDVLLRVRAITVVPNEDSGGITPAFPNERLAVGNAVMPEVDATYMATDHFGFELIASTTKHSAKGTSGTTGGIGTLATTWVLPPTLTAQYHFTPTAHVRPYLGAGINYTVFWNEKASDGLQAAVGRTHVGMKDSVGWAAQAGVDVDITPPLFLNLDVKYIDMGTMVRLDTAAAGTQQVKLNLNPLVFGVGMGLRL</sequence>
<dbReference type="PANTHER" id="PTHR36920">
    <property type="match status" value="1"/>
</dbReference>
<dbReference type="GO" id="GO:0019867">
    <property type="term" value="C:outer membrane"/>
    <property type="evidence" value="ECO:0007669"/>
    <property type="project" value="InterPro"/>
</dbReference>
<evidence type="ECO:0000256" key="2">
    <source>
        <dbReference type="SAM" id="SignalP"/>
    </source>
</evidence>
<feature type="chain" id="PRO_5007549251" evidence="2">
    <location>
        <begin position="22"/>
        <end position="228"/>
    </location>
</feature>
<evidence type="ECO:0000313" key="4">
    <source>
        <dbReference type="Proteomes" id="UP000074072"/>
    </source>
</evidence>
<accession>A0A147J1S0</accession>
<dbReference type="Pfam" id="PF03922">
    <property type="entry name" value="OmpW"/>
    <property type="match status" value="1"/>
</dbReference>